<dbReference type="AlphaFoldDB" id="A0A654LYP8"/>
<dbReference type="EMBL" id="CP012850">
    <property type="protein sequence ID" value="ALI35880.1"/>
    <property type="molecule type" value="Genomic_DNA"/>
</dbReference>
<organism evidence="1 2">
    <name type="scientific">Candidatus Nitrosocosmicus oleophilus</name>
    <dbReference type="NCBI Taxonomy" id="1353260"/>
    <lineage>
        <taxon>Archaea</taxon>
        <taxon>Nitrososphaerota</taxon>
        <taxon>Nitrososphaeria</taxon>
        <taxon>Nitrososphaerales</taxon>
        <taxon>Nitrososphaeraceae</taxon>
        <taxon>Candidatus Nitrosocosmicus</taxon>
    </lineage>
</organism>
<evidence type="ECO:0000313" key="1">
    <source>
        <dbReference type="EMBL" id="ALI35880.1"/>
    </source>
</evidence>
<gene>
    <name evidence="1" type="ORF">NMY3_01677</name>
</gene>
<evidence type="ECO:0000313" key="2">
    <source>
        <dbReference type="Proteomes" id="UP000058925"/>
    </source>
</evidence>
<protein>
    <submittedName>
        <fullName evidence="1">Uncharacterized protein</fullName>
    </submittedName>
</protein>
<dbReference type="KEGG" id="taa:NMY3_01677"/>
<accession>A0A654LYP8</accession>
<keyword evidence="2" id="KW-1185">Reference proteome</keyword>
<reference evidence="2" key="1">
    <citation type="submission" date="2015-10" db="EMBL/GenBank/DDBJ databases">
        <title>Niche specialization of a soil ammonia-oxidizing archaeon, Candidatus Nitrosocosmicus oleophilus.</title>
        <authorList>
            <person name="Jung M.-Y."/>
            <person name="Rhee S.-K."/>
        </authorList>
    </citation>
    <scope>NUCLEOTIDE SEQUENCE [LARGE SCALE GENOMIC DNA]</scope>
    <source>
        <strain evidence="2">MY3</strain>
    </source>
</reference>
<sequence length="78" mass="9187">MKYVKSSVEIFEFSRPVIFKRKEIQLKNTNLVKNLLRYTTLIHTDILTIPVNCASYLNRTTKTELIVICSNFIELELH</sequence>
<name>A0A654LYP8_9ARCH</name>
<dbReference type="Proteomes" id="UP000058925">
    <property type="component" value="Chromosome"/>
</dbReference>
<proteinExistence type="predicted"/>